<keyword evidence="1" id="KW-1185">Reference proteome</keyword>
<dbReference type="Proteomes" id="UP000887566">
    <property type="component" value="Unplaced"/>
</dbReference>
<dbReference type="WBParaSite" id="PSAMB.scaffold2112size25307.g16427.t1">
    <property type="protein sequence ID" value="PSAMB.scaffold2112size25307.g16427.t1"/>
    <property type="gene ID" value="PSAMB.scaffold2112size25307.g16427"/>
</dbReference>
<organism evidence="1 2">
    <name type="scientific">Plectus sambesii</name>
    <dbReference type="NCBI Taxonomy" id="2011161"/>
    <lineage>
        <taxon>Eukaryota</taxon>
        <taxon>Metazoa</taxon>
        <taxon>Ecdysozoa</taxon>
        <taxon>Nematoda</taxon>
        <taxon>Chromadorea</taxon>
        <taxon>Plectida</taxon>
        <taxon>Plectina</taxon>
        <taxon>Plectoidea</taxon>
        <taxon>Plectidae</taxon>
        <taxon>Plectus</taxon>
    </lineage>
</organism>
<sequence>MPPTQVRGARDCAAVTAFGELKSPSKNCRRSNPPTRSESFFGRARWLMLASLADASSRTEEEREDRGEGTLSAEDFFDFATQFLLFVIYPKSALRFNPLV</sequence>
<dbReference type="AlphaFoldDB" id="A0A914VK67"/>
<protein>
    <submittedName>
        <fullName evidence="2">Uncharacterized protein</fullName>
    </submittedName>
</protein>
<reference evidence="2" key="1">
    <citation type="submission" date="2022-11" db="UniProtKB">
        <authorList>
            <consortium name="WormBaseParasite"/>
        </authorList>
    </citation>
    <scope>IDENTIFICATION</scope>
</reference>
<evidence type="ECO:0000313" key="1">
    <source>
        <dbReference type="Proteomes" id="UP000887566"/>
    </source>
</evidence>
<name>A0A914VK67_9BILA</name>
<accession>A0A914VK67</accession>
<evidence type="ECO:0000313" key="2">
    <source>
        <dbReference type="WBParaSite" id="PSAMB.scaffold2112size25307.g16427.t1"/>
    </source>
</evidence>
<proteinExistence type="predicted"/>